<dbReference type="Gene3D" id="3.30.70.2890">
    <property type="entry name" value="XS domain"/>
    <property type="match status" value="1"/>
</dbReference>
<dbReference type="PANTHER" id="PTHR46619:SF2">
    <property type="entry name" value="XS DOMAIN PROTEIN"/>
    <property type="match status" value="1"/>
</dbReference>
<dbReference type="Proteomes" id="UP001370490">
    <property type="component" value="Unassembled WGS sequence"/>
</dbReference>
<reference evidence="3 4" key="1">
    <citation type="submission" date="2023-12" db="EMBL/GenBank/DDBJ databases">
        <title>A high-quality genome assembly for Dillenia turbinata (Dilleniales).</title>
        <authorList>
            <person name="Chanderbali A."/>
        </authorList>
    </citation>
    <scope>NUCLEOTIDE SEQUENCE [LARGE SCALE GENOMIC DNA]</scope>
    <source>
        <strain evidence="3">LSX21</strain>
        <tissue evidence="3">Leaf</tissue>
    </source>
</reference>
<feature type="region of interest" description="Disordered" evidence="1">
    <location>
        <begin position="42"/>
        <end position="96"/>
    </location>
</feature>
<evidence type="ECO:0000256" key="1">
    <source>
        <dbReference type="SAM" id="MobiDB-lite"/>
    </source>
</evidence>
<dbReference type="GO" id="GO:0031047">
    <property type="term" value="P:regulatory ncRNA-mediated gene silencing"/>
    <property type="evidence" value="ECO:0007669"/>
    <property type="project" value="InterPro"/>
</dbReference>
<evidence type="ECO:0000259" key="2">
    <source>
        <dbReference type="Pfam" id="PF03468"/>
    </source>
</evidence>
<accession>A0AAN8VUS7</accession>
<keyword evidence="4" id="KW-1185">Reference proteome</keyword>
<evidence type="ECO:0000313" key="3">
    <source>
        <dbReference type="EMBL" id="KAK6936172.1"/>
    </source>
</evidence>
<gene>
    <name evidence="3" type="ORF">RJ641_033202</name>
</gene>
<dbReference type="InterPro" id="IPR005380">
    <property type="entry name" value="XS_domain"/>
</dbReference>
<dbReference type="PANTHER" id="PTHR46619">
    <property type="entry name" value="RNA RECOGNITION MOTIF XS DOMAIN PROTEIN-RELATED"/>
    <property type="match status" value="1"/>
</dbReference>
<name>A0AAN8VUS7_9MAGN</name>
<feature type="compositionally biased region" description="Basic and acidic residues" evidence="1">
    <location>
        <begin position="50"/>
        <end position="59"/>
    </location>
</feature>
<proteinExistence type="predicted"/>
<feature type="compositionally biased region" description="Basic and acidic residues" evidence="1">
    <location>
        <begin position="9"/>
        <end position="19"/>
    </location>
</feature>
<dbReference type="EMBL" id="JBAMMX010000007">
    <property type="protein sequence ID" value="KAK6936172.1"/>
    <property type="molecule type" value="Genomic_DNA"/>
</dbReference>
<protein>
    <submittedName>
        <fullName evidence="3">XS domain</fullName>
    </submittedName>
</protein>
<feature type="domain" description="XS" evidence="2">
    <location>
        <begin position="191"/>
        <end position="297"/>
    </location>
</feature>
<comment type="caution">
    <text evidence="3">The sequence shown here is derived from an EMBL/GenBank/DDBJ whole genome shotgun (WGS) entry which is preliminary data.</text>
</comment>
<feature type="region of interest" description="Disordered" evidence="1">
    <location>
        <begin position="1"/>
        <end position="20"/>
    </location>
</feature>
<evidence type="ECO:0000313" key="4">
    <source>
        <dbReference type="Proteomes" id="UP001370490"/>
    </source>
</evidence>
<dbReference type="InterPro" id="IPR038588">
    <property type="entry name" value="XS_domain_sf"/>
</dbReference>
<feature type="compositionally biased region" description="Polar residues" evidence="1">
    <location>
        <begin position="63"/>
        <end position="77"/>
    </location>
</feature>
<sequence length="326" mass="36822">MNSRSPSMDLEKKRQDRTKTCSMEKVMVLKVSPARIDGEEVKSSQFIPEEAQKKEKDIISHGASDSKNLSKPGSSVDVQRPSWEVHQSGAQKRKLSRHDTIDVYGPNQPGIWKQRQEGFHASLHALQDVPVEEFTHGAKTEPPEDSEEFELLVDRTFYKIFKHVNEKPALCIKYMDGGKAGDLRCIICGRKQESHQQVIVTNEALENLLKEMGFNAGKIKVCRGKPANQSTMVVKLGSTLSGLQDAQRFHEIYAENKRGRADFEHLNFNSSSAQAEARKVPEVKDILYGFLGLGEDLYLLDYDTRKWCSVRSKKGIHAISHPSVER</sequence>
<dbReference type="Pfam" id="PF03468">
    <property type="entry name" value="XS"/>
    <property type="match status" value="1"/>
</dbReference>
<dbReference type="AlphaFoldDB" id="A0AAN8VUS7"/>
<organism evidence="3 4">
    <name type="scientific">Dillenia turbinata</name>
    <dbReference type="NCBI Taxonomy" id="194707"/>
    <lineage>
        <taxon>Eukaryota</taxon>
        <taxon>Viridiplantae</taxon>
        <taxon>Streptophyta</taxon>
        <taxon>Embryophyta</taxon>
        <taxon>Tracheophyta</taxon>
        <taxon>Spermatophyta</taxon>
        <taxon>Magnoliopsida</taxon>
        <taxon>eudicotyledons</taxon>
        <taxon>Gunneridae</taxon>
        <taxon>Pentapetalae</taxon>
        <taxon>Dilleniales</taxon>
        <taxon>Dilleniaceae</taxon>
        <taxon>Dillenia</taxon>
    </lineage>
</organism>